<dbReference type="InterPro" id="IPR036249">
    <property type="entry name" value="Thioredoxin-like_sf"/>
</dbReference>
<evidence type="ECO:0000313" key="3">
    <source>
        <dbReference type="EMBL" id="CAF4328948.1"/>
    </source>
</evidence>
<accession>A0A815Q2D3</accession>
<protein>
    <recommendedName>
        <fullName evidence="1">Thioredoxin domain-containing protein</fullName>
    </recommendedName>
</protein>
<feature type="domain" description="Thioredoxin" evidence="1">
    <location>
        <begin position="12"/>
        <end position="119"/>
    </location>
</feature>
<evidence type="ECO:0000313" key="4">
    <source>
        <dbReference type="Proteomes" id="UP000663829"/>
    </source>
</evidence>
<reference evidence="2" key="1">
    <citation type="submission" date="2021-02" db="EMBL/GenBank/DDBJ databases">
        <authorList>
            <person name="Nowell W R."/>
        </authorList>
    </citation>
    <scope>NUCLEOTIDE SEQUENCE</scope>
</reference>
<proteinExistence type="predicted"/>
<name>A0A815Q2D3_9BILA</name>
<organism evidence="2 4">
    <name type="scientific">Didymodactylos carnosus</name>
    <dbReference type="NCBI Taxonomy" id="1234261"/>
    <lineage>
        <taxon>Eukaryota</taxon>
        <taxon>Metazoa</taxon>
        <taxon>Spiralia</taxon>
        <taxon>Gnathifera</taxon>
        <taxon>Rotifera</taxon>
        <taxon>Eurotatoria</taxon>
        <taxon>Bdelloidea</taxon>
        <taxon>Philodinida</taxon>
        <taxon>Philodinidae</taxon>
        <taxon>Didymodactylos</taxon>
    </lineage>
</organism>
<dbReference type="SUPFAM" id="SSF52833">
    <property type="entry name" value="Thioredoxin-like"/>
    <property type="match status" value="1"/>
</dbReference>
<evidence type="ECO:0000259" key="1">
    <source>
        <dbReference type="Pfam" id="PF00085"/>
    </source>
</evidence>
<dbReference type="EMBL" id="CAJOBC010085278">
    <property type="protein sequence ID" value="CAF4328948.1"/>
    <property type="molecule type" value="Genomic_DNA"/>
</dbReference>
<feature type="non-terminal residue" evidence="2">
    <location>
        <position position="1"/>
    </location>
</feature>
<dbReference type="Proteomes" id="UP000663829">
    <property type="component" value="Unassembled WGS sequence"/>
</dbReference>
<sequence>CWDDYLYENNYVYKLTKETFSKEVFQLDKCVLVFIYATWNGHSKHFILNNIYQNVAKHFNSQQNPSILISAINFNELPSEEIANYFNGNYWMNFRLFKNGVPNDTVMAFDRTVNNFINFVTESCLKLNADQLLNDDL</sequence>
<dbReference type="Gene3D" id="3.40.30.10">
    <property type="entry name" value="Glutaredoxin"/>
    <property type="match status" value="1"/>
</dbReference>
<dbReference type="EMBL" id="CAJNOQ010019824">
    <property type="protein sequence ID" value="CAF1457649.1"/>
    <property type="molecule type" value="Genomic_DNA"/>
</dbReference>
<dbReference type="Pfam" id="PF00085">
    <property type="entry name" value="Thioredoxin"/>
    <property type="match status" value="1"/>
</dbReference>
<dbReference type="Proteomes" id="UP000681722">
    <property type="component" value="Unassembled WGS sequence"/>
</dbReference>
<dbReference type="AlphaFoldDB" id="A0A815Q2D3"/>
<dbReference type="InterPro" id="IPR013766">
    <property type="entry name" value="Thioredoxin_domain"/>
</dbReference>
<comment type="caution">
    <text evidence="2">The sequence shown here is derived from an EMBL/GenBank/DDBJ whole genome shotgun (WGS) entry which is preliminary data.</text>
</comment>
<gene>
    <name evidence="2" type="ORF">GPM918_LOCUS34963</name>
    <name evidence="3" type="ORF">SRO942_LOCUS35675</name>
</gene>
<keyword evidence="4" id="KW-1185">Reference proteome</keyword>
<evidence type="ECO:0000313" key="2">
    <source>
        <dbReference type="EMBL" id="CAF1457649.1"/>
    </source>
</evidence>